<keyword evidence="2" id="KW-0645">Protease</keyword>
<reference evidence="7" key="1">
    <citation type="submission" date="2018-07" db="EMBL/GenBank/DDBJ databases">
        <title>Genome sequencing of Paracoccus sp. SC2-6.</title>
        <authorList>
            <person name="Heo J."/>
            <person name="Kim S.-J."/>
            <person name="Kwon S.-W."/>
        </authorList>
    </citation>
    <scope>NUCLEOTIDE SEQUENCE [LARGE SCALE GENOMIC DNA]</scope>
    <source>
        <strain evidence="7">SC2-6</strain>
    </source>
</reference>
<organism evidence="6 7">
    <name type="scientific">Paracoccus suum</name>
    <dbReference type="NCBI Taxonomy" id="2259340"/>
    <lineage>
        <taxon>Bacteria</taxon>
        <taxon>Pseudomonadati</taxon>
        <taxon>Pseudomonadota</taxon>
        <taxon>Alphaproteobacteria</taxon>
        <taxon>Rhodobacterales</taxon>
        <taxon>Paracoccaceae</taxon>
        <taxon>Paracoccus</taxon>
    </lineage>
</organism>
<accession>A0A344PH35</accession>
<evidence type="ECO:0000256" key="2">
    <source>
        <dbReference type="ARBA" id="ARBA00022670"/>
    </source>
</evidence>
<evidence type="ECO:0000256" key="3">
    <source>
        <dbReference type="ARBA" id="ARBA00022801"/>
    </source>
</evidence>
<dbReference type="AlphaFoldDB" id="A0A344PH35"/>
<dbReference type="PANTHER" id="PTHR47053:SF1">
    <property type="entry name" value="MUREIN DD-ENDOPEPTIDASE MEPH-RELATED"/>
    <property type="match status" value="1"/>
</dbReference>
<evidence type="ECO:0000256" key="1">
    <source>
        <dbReference type="ARBA" id="ARBA00007074"/>
    </source>
</evidence>
<dbReference type="InterPro" id="IPR038765">
    <property type="entry name" value="Papain-like_cys_pep_sf"/>
</dbReference>
<keyword evidence="3" id="KW-0378">Hydrolase</keyword>
<name>A0A344PH35_9RHOB</name>
<gene>
    <name evidence="6" type="ORF">DRW48_02395</name>
</gene>
<evidence type="ECO:0000313" key="7">
    <source>
        <dbReference type="Proteomes" id="UP000252023"/>
    </source>
</evidence>
<dbReference type="InterPro" id="IPR051202">
    <property type="entry name" value="Peptidase_C40"/>
</dbReference>
<feature type="domain" description="NlpC/P60" evidence="5">
    <location>
        <begin position="151"/>
        <end position="273"/>
    </location>
</feature>
<evidence type="ECO:0000313" key="6">
    <source>
        <dbReference type="EMBL" id="AXC48690.1"/>
    </source>
</evidence>
<dbReference type="PANTHER" id="PTHR47053">
    <property type="entry name" value="MUREIN DD-ENDOPEPTIDASE MEPH-RELATED"/>
    <property type="match status" value="1"/>
</dbReference>
<proteinExistence type="inferred from homology"/>
<dbReference type="PROSITE" id="PS51935">
    <property type="entry name" value="NLPC_P60"/>
    <property type="match status" value="1"/>
</dbReference>
<dbReference type="Pfam" id="PF18348">
    <property type="entry name" value="SH3_16"/>
    <property type="match status" value="1"/>
</dbReference>
<evidence type="ECO:0000259" key="5">
    <source>
        <dbReference type="PROSITE" id="PS51935"/>
    </source>
</evidence>
<evidence type="ECO:0000256" key="4">
    <source>
        <dbReference type="ARBA" id="ARBA00022807"/>
    </source>
</evidence>
<keyword evidence="7" id="KW-1185">Reference proteome</keyword>
<dbReference type="GO" id="GO:0006508">
    <property type="term" value="P:proteolysis"/>
    <property type="evidence" value="ECO:0007669"/>
    <property type="project" value="UniProtKB-KW"/>
</dbReference>
<sequence length="273" mass="28787">MSDRRTTPATDRIALERLRGAVDRPAYTAGRPATVIAPVVDLCAAPDGPRERQLLFGAPVTAVDTEGAWTFVEARDDGYCGWLNSGTLAEGLPPATHRVAVPATHVYHHPDIKNGEVMSLSLGARLAVTGTEGRFACLSGGGFVPLVHLSDQPAGDPVEVAELLLGTPYLWGGNSRSGIDCSGLAQTALRACGRNCPGDSDQQFAAMSHEVPLAEIQRGDLLFWRGHVAMATGPDRMIHANGHTMSVAYEGITAALTRIESAGDGAFLGVRRP</sequence>
<dbReference type="Proteomes" id="UP000252023">
    <property type="component" value="Chromosome"/>
</dbReference>
<dbReference type="GO" id="GO:0008234">
    <property type="term" value="F:cysteine-type peptidase activity"/>
    <property type="evidence" value="ECO:0007669"/>
    <property type="project" value="UniProtKB-KW"/>
</dbReference>
<keyword evidence="4" id="KW-0788">Thiol protease</keyword>
<comment type="similarity">
    <text evidence="1">Belongs to the peptidase C40 family.</text>
</comment>
<dbReference type="KEGG" id="pars:DRW48_02395"/>
<protein>
    <submittedName>
        <fullName evidence="6">NlpC/P60 family protein</fullName>
    </submittedName>
</protein>
<dbReference type="EMBL" id="CP030918">
    <property type="protein sequence ID" value="AXC48690.1"/>
    <property type="molecule type" value="Genomic_DNA"/>
</dbReference>
<dbReference type="InterPro" id="IPR041382">
    <property type="entry name" value="SH3_16"/>
</dbReference>
<dbReference type="Gene3D" id="3.90.1720.10">
    <property type="entry name" value="endopeptidase domain like (from Nostoc punctiforme)"/>
    <property type="match status" value="1"/>
</dbReference>
<dbReference type="InterPro" id="IPR000064">
    <property type="entry name" value="NLP_P60_dom"/>
</dbReference>
<dbReference type="Pfam" id="PF00877">
    <property type="entry name" value="NLPC_P60"/>
    <property type="match status" value="1"/>
</dbReference>
<dbReference type="SUPFAM" id="SSF54001">
    <property type="entry name" value="Cysteine proteinases"/>
    <property type="match status" value="1"/>
</dbReference>
<dbReference type="OrthoDB" id="9813368at2"/>
<dbReference type="RefSeq" id="WP_114075009.1">
    <property type="nucleotide sequence ID" value="NZ_CP030918.1"/>
</dbReference>